<dbReference type="SUPFAM" id="SSF53850">
    <property type="entry name" value="Periplasmic binding protein-like II"/>
    <property type="match status" value="1"/>
</dbReference>
<evidence type="ECO:0000256" key="2">
    <source>
        <dbReference type="ARBA" id="ARBA00005695"/>
    </source>
</evidence>
<dbReference type="EMBL" id="SGWZ01000001">
    <property type="protein sequence ID" value="RZS73090.1"/>
    <property type="molecule type" value="Genomic_DNA"/>
</dbReference>
<dbReference type="Gene3D" id="3.10.105.10">
    <property type="entry name" value="Dipeptide-binding Protein, Domain 3"/>
    <property type="match status" value="1"/>
</dbReference>
<evidence type="ECO:0000256" key="1">
    <source>
        <dbReference type="ARBA" id="ARBA00004196"/>
    </source>
</evidence>
<organism evidence="7 9">
    <name type="scientific">Kerstersia gyiorum</name>
    <dbReference type="NCBI Taxonomy" id="206506"/>
    <lineage>
        <taxon>Bacteria</taxon>
        <taxon>Pseudomonadati</taxon>
        <taxon>Pseudomonadota</taxon>
        <taxon>Betaproteobacteria</taxon>
        <taxon>Burkholderiales</taxon>
        <taxon>Alcaligenaceae</taxon>
        <taxon>Kerstersia</taxon>
    </lineage>
</organism>
<keyword evidence="3" id="KW-0813">Transport</keyword>
<comment type="similarity">
    <text evidence="2">Belongs to the bacterial solute-binding protein 5 family.</text>
</comment>
<evidence type="ECO:0000256" key="4">
    <source>
        <dbReference type="ARBA" id="ARBA00022729"/>
    </source>
</evidence>
<dbReference type="Gene3D" id="3.90.76.10">
    <property type="entry name" value="Dipeptide-binding Protein, Domain 1"/>
    <property type="match status" value="1"/>
</dbReference>
<evidence type="ECO:0000256" key="5">
    <source>
        <dbReference type="SAM" id="SignalP"/>
    </source>
</evidence>
<evidence type="ECO:0000259" key="6">
    <source>
        <dbReference type="Pfam" id="PF00496"/>
    </source>
</evidence>
<dbReference type="PANTHER" id="PTHR30290:SF10">
    <property type="entry name" value="PERIPLASMIC OLIGOPEPTIDE-BINDING PROTEIN-RELATED"/>
    <property type="match status" value="1"/>
</dbReference>
<dbReference type="GeneID" id="99728196"/>
<evidence type="ECO:0000313" key="10">
    <source>
        <dbReference type="Proteomes" id="UP000292039"/>
    </source>
</evidence>
<name>A0A171KQ69_9BURK</name>
<feature type="chain" id="PRO_5033252024" evidence="5">
    <location>
        <begin position="23"/>
        <end position="522"/>
    </location>
</feature>
<evidence type="ECO:0000313" key="8">
    <source>
        <dbReference type="EMBL" id="RZS73090.1"/>
    </source>
</evidence>
<gene>
    <name evidence="7" type="ORF">AAV32_13720</name>
    <name evidence="8" type="ORF">EV679_0278</name>
</gene>
<dbReference type="GO" id="GO:0043190">
    <property type="term" value="C:ATP-binding cassette (ABC) transporter complex"/>
    <property type="evidence" value="ECO:0007669"/>
    <property type="project" value="InterPro"/>
</dbReference>
<evidence type="ECO:0000256" key="3">
    <source>
        <dbReference type="ARBA" id="ARBA00022448"/>
    </source>
</evidence>
<dbReference type="GO" id="GO:0030288">
    <property type="term" value="C:outer membrane-bounded periplasmic space"/>
    <property type="evidence" value="ECO:0007669"/>
    <property type="project" value="TreeGrafter"/>
</dbReference>
<dbReference type="CDD" id="cd08504">
    <property type="entry name" value="PBP2_OppA"/>
    <property type="match status" value="1"/>
</dbReference>
<comment type="subcellular location">
    <subcellularLocation>
        <location evidence="1">Cell envelope</location>
    </subcellularLocation>
</comment>
<dbReference type="PANTHER" id="PTHR30290">
    <property type="entry name" value="PERIPLASMIC BINDING COMPONENT OF ABC TRANSPORTER"/>
    <property type="match status" value="1"/>
</dbReference>
<dbReference type="PIRSF" id="PIRSF002741">
    <property type="entry name" value="MppA"/>
    <property type="match status" value="1"/>
</dbReference>
<dbReference type="EMBL" id="LBNE01000010">
    <property type="protein sequence ID" value="KKO71036.1"/>
    <property type="molecule type" value="Genomic_DNA"/>
</dbReference>
<dbReference type="RefSeq" id="WP_068373325.1">
    <property type="nucleotide sequence ID" value="NZ_CBCSEB010000003.1"/>
</dbReference>
<feature type="domain" description="Solute-binding protein family 5" evidence="6">
    <location>
        <begin position="66"/>
        <end position="446"/>
    </location>
</feature>
<dbReference type="Gene3D" id="3.40.190.10">
    <property type="entry name" value="Periplasmic binding protein-like II"/>
    <property type="match status" value="1"/>
</dbReference>
<dbReference type="GO" id="GO:0015833">
    <property type="term" value="P:peptide transport"/>
    <property type="evidence" value="ECO:0007669"/>
    <property type="project" value="TreeGrafter"/>
</dbReference>
<sequence length="522" mass="58014">MKRFSLAAMSLALAALAAPLQAQTLKVGIIGDPASLSPTRITGGVWEEDVLRDLFAGLVEVSADGKVVPGVATAWTLSDDGKTYTFDLRDSKWSDGTPLTADDFVYSWRYVLDPQNAVSTAHRLYPIANAEAIAKGEQKPEALGVRALDGGKKLEVTLKEPSTYFLSTLVLPVFYPLPRQAIEKHGKNWSEVDNIVVNGPFVPTRWITGSELNTKKNPNYYDAAEVKIDGVTFFPIEDRDSGITRFRAGDLDVLRDYPASQYEFLKQEVPAATHLSPRLGSYYLSFNLRDGHPTSDARVREALSLAINREVIAQQLLENAVLPLNSFLPTGLDNYEPQYERVLAQPYPDRLKRAAELLRQAGYGPDKPLKLGLSFNSGSEHQRIAVAVAAQWKPLGVQAELNNAEANVHYANLRAGDYDVGRAAWLSSYDDPQNFLQLLYTPTNNYGGFSDEEFNKLYEQANLERDPARRRGLLQQAEARLAKAWPVAPVYEYASRNLVNPKLKGWEDNALDIHPSRTVSFQ</sequence>
<comment type="caution">
    <text evidence="7">The sequence shown here is derived from an EMBL/GenBank/DDBJ whole genome shotgun (WGS) entry which is preliminary data.</text>
</comment>
<dbReference type="GO" id="GO:1904680">
    <property type="term" value="F:peptide transmembrane transporter activity"/>
    <property type="evidence" value="ECO:0007669"/>
    <property type="project" value="TreeGrafter"/>
</dbReference>
<evidence type="ECO:0000313" key="7">
    <source>
        <dbReference type="EMBL" id="KKO71036.1"/>
    </source>
</evidence>
<dbReference type="InterPro" id="IPR030678">
    <property type="entry name" value="Peptide/Ni-bd"/>
</dbReference>
<dbReference type="STRING" id="206506.AAV32_13720"/>
<dbReference type="Proteomes" id="UP000292039">
    <property type="component" value="Unassembled WGS sequence"/>
</dbReference>
<dbReference type="InterPro" id="IPR000914">
    <property type="entry name" value="SBP_5_dom"/>
</dbReference>
<feature type="signal peptide" evidence="5">
    <location>
        <begin position="1"/>
        <end position="22"/>
    </location>
</feature>
<proteinExistence type="inferred from homology"/>
<dbReference type="AlphaFoldDB" id="A0A171KQ69"/>
<dbReference type="FunFam" id="3.90.76.10:FF:000001">
    <property type="entry name" value="Oligopeptide ABC transporter substrate-binding protein"/>
    <property type="match status" value="1"/>
</dbReference>
<dbReference type="InterPro" id="IPR039424">
    <property type="entry name" value="SBP_5"/>
</dbReference>
<dbReference type="Pfam" id="PF00496">
    <property type="entry name" value="SBP_bac_5"/>
    <property type="match status" value="1"/>
</dbReference>
<reference evidence="7 9" key="1">
    <citation type="submission" date="2015-04" db="EMBL/GenBank/DDBJ databases">
        <title>Genome sequence of Kerstersia gyiorum CG1.</title>
        <authorList>
            <person name="Greninger A.L."/>
            <person name="Kozyreva V."/>
            <person name="Chaturvedi V."/>
        </authorList>
    </citation>
    <scope>NUCLEOTIDE SEQUENCE [LARGE SCALE GENOMIC DNA]</scope>
    <source>
        <strain evidence="7 9">CG1</strain>
    </source>
</reference>
<accession>A0A171KQ69</accession>
<dbReference type="Proteomes" id="UP000078084">
    <property type="component" value="Unassembled WGS sequence"/>
</dbReference>
<keyword evidence="9" id="KW-1185">Reference proteome</keyword>
<keyword evidence="4 5" id="KW-0732">Signal</keyword>
<evidence type="ECO:0000313" key="9">
    <source>
        <dbReference type="Proteomes" id="UP000078084"/>
    </source>
</evidence>
<protein>
    <submittedName>
        <fullName evidence="8">Oligopeptide transport system substrate-binding protein</fullName>
    </submittedName>
    <submittedName>
        <fullName evidence="7">Peptide ABC transporter substrate-binding protein</fullName>
    </submittedName>
</protein>
<reference evidence="8 10" key="2">
    <citation type="submission" date="2019-02" db="EMBL/GenBank/DDBJ databases">
        <title>Genomic Encyclopedia of Type Strains, Phase IV (KMG-IV): sequencing the most valuable type-strain genomes for metagenomic binning, comparative biology and taxonomic classification.</title>
        <authorList>
            <person name="Goeker M."/>
        </authorList>
    </citation>
    <scope>NUCLEOTIDE SEQUENCE [LARGE SCALE GENOMIC DNA]</scope>
    <source>
        <strain evidence="8 10">DSM 16618</strain>
    </source>
</reference>